<feature type="region of interest" description="Disordered" evidence="1">
    <location>
        <begin position="1"/>
        <end position="64"/>
    </location>
</feature>
<comment type="caution">
    <text evidence="2">The sequence shown here is derived from an EMBL/GenBank/DDBJ whole genome shotgun (WGS) entry which is preliminary data.</text>
</comment>
<feature type="compositionally biased region" description="Acidic residues" evidence="1">
    <location>
        <begin position="23"/>
        <end position="35"/>
    </location>
</feature>
<evidence type="ECO:0000313" key="3">
    <source>
        <dbReference type="EMBL" id="RUQ87097.1"/>
    </source>
</evidence>
<protein>
    <submittedName>
        <fullName evidence="2">Uncharacterized protein</fullName>
    </submittedName>
</protein>
<dbReference type="EMBL" id="PYAU01000001">
    <property type="protein sequence ID" value="PSL38374.1"/>
    <property type="molecule type" value="Genomic_DNA"/>
</dbReference>
<organism evidence="2 4">
    <name type="scientific">Labedella gwakjiensis</name>
    <dbReference type="NCBI Taxonomy" id="390269"/>
    <lineage>
        <taxon>Bacteria</taxon>
        <taxon>Bacillati</taxon>
        <taxon>Actinomycetota</taxon>
        <taxon>Actinomycetes</taxon>
        <taxon>Micrococcales</taxon>
        <taxon>Microbacteriaceae</taxon>
        <taxon>Labedella</taxon>
    </lineage>
</organism>
<dbReference type="EMBL" id="RZGY01000001">
    <property type="protein sequence ID" value="RUQ87097.1"/>
    <property type="molecule type" value="Genomic_DNA"/>
</dbReference>
<keyword evidence="5" id="KW-1185">Reference proteome</keyword>
<proteinExistence type="predicted"/>
<dbReference type="Proteomes" id="UP000268291">
    <property type="component" value="Unassembled WGS sequence"/>
</dbReference>
<sequence length="64" mass="6574">MSDLTAPDHGHSEDGSHGPVGTSDDDLNAELDADMAEALAADHDAADDLAERDQQSERDAGAGI</sequence>
<dbReference type="AlphaFoldDB" id="A0A2P8GWN3"/>
<dbReference type="RefSeq" id="WP_106563402.1">
    <property type="nucleotide sequence ID" value="NZ_PYAU01000001.1"/>
</dbReference>
<accession>A0A2P8GWN3</accession>
<evidence type="ECO:0000256" key="1">
    <source>
        <dbReference type="SAM" id="MobiDB-lite"/>
    </source>
</evidence>
<feature type="compositionally biased region" description="Basic and acidic residues" evidence="1">
    <location>
        <begin position="40"/>
        <end position="64"/>
    </location>
</feature>
<evidence type="ECO:0000313" key="4">
    <source>
        <dbReference type="Proteomes" id="UP000241203"/>
    </source>
</evidence>
<dbReference type="Proteomes" id="UP000241203">
    <property type="component" value="Unassembled WGS sequence"/>
</dbReference>
<name>A0A2P8GWN3_9MICO</name>
<feature type="compositionally biased region" description="Basic and acidic residues" evidence="1">
    <location>
        <begin position="1"/>
        <end position="16"/>
    </location>
</feature>
<reference evidence="2 4" key="1">
    <citation type="submission" date="2018-03" db="EMBL/GenBank/DDBJ databases">
        <title>Genomic Encyclopedia of Archaeal and Bacterial Type Strains, Phase II (KMG-II): from individual species to whole genera.</title>
        <authorList>
            <person name="Goeker M."/>
        </authorList>
    </citation>
    <scope>NUCLEOTIDE SEQUENCE [LARGE SCALE GENOMIC DNA]</scope>
    <source>
        <strain evidence="2 4">DSM 21548</strain>
    </source>
</reference>
<gene>
    <name evidence="2" type="ORF">CLV49_1996</name>
    <name evidence="3" type="ORF">ELQ93_09230</name>
</gene>
<evidence type="ECO:0000313" key="2">
    <source>
        <dbReference type="EMBL" id="PSL38374.1"/>
    </source>
</evidence>
<evidence type="ECO:0000313" key="5">
    <source>
        <dbReference type="Proteomes" id="UP000268291"/>
    </source>
</evidence>
<reference evidence="3 5" key="2">
    <citation type="submission" date="2018-12" db="EMBL/GenBank/DDBJ databases">
        <authorList>
            <person name="hu s."/>
            <person name="Xu Y."/>
            <person name="Xu B."/>
            <person name="Li F."/>
        </authorList>
    </citation>
    <scope>NUCLEOTIDE SEQUENCE [LARGE SCALE GENOMIC DNA]</scope>
    <source>
        <strain evidence="3 5">KSW2-17</strain>
    </source>
</reference>